<dbReference type="GO" id="GO:0098552">
    <property type="term" value="C:side of membrane"/>
    <property type="evidence" value="ECO:0007669"/>
    <property type="project" value="UniProtKB-KW"/>
</dbReference>
<dbReference type="InterPro" id="IPR039391">
    <property type="entry name" value="Phytocyanin-like"/>
</dbReference>
<sequence>MVSNQQMALSIFLVTFFGFFLSFSQAYTFYVGGKDGWVLKPKEDYNQWAGRNRFQINDTLIFKYKKGYDDVLEVDRDDYFNCYKEKPFQALKDGFSEFKFQRSGPFYFISGHANNCQKGQRLIIVVLHPRGNNNNSNKATSPVAPNPLPPSPAATKNSPVFAPAPSPVIANSPSPAAKNVAAPTPPPVSPPSPVILHHLAPAPAPSNEAVSRGGSVGSFLGLSLFLFIVTDCGFF</sequence>
<keyword evidence="2" id="KW-1003">Cell membrane</keyword>
<keyword evidence="4" id="KW-0732">Signal</keyword>
<dbReference type="PANTHER" id="PTHR33021">
    <property type="entry name" value="BLUE COPPER PROTEIN"/>
    <property type="match status" value="1"/>
</dbReference>
<comment type="subcellular location">
    <subcellularLocation>
        <location evidence="1">Cell membrane</location>
        <topology evidence="1">Lipid-anchor</topology>
        <topology evidence="1">GPI-anchor</topology>
    </subcellularLocation>
</comment>
<keyword evidence="6" id="KW-1015">Disulfide bond</keyword>
<dbReference type="Pfam" id="PF02298">
    <property type="entry name" value="Cu_bind_like"/>
    <property type="match status" value="1"/>
</dbReference>
<evidence type="ECO:0000256" key="4">
    <source>
        <dbReference type="ARBA" id="ARBA00022729"/>
    </source>
</evidence>
<evidence type="ECO:0000256" key="5">
    <source>
        <dbReference type="ARBA" id="ARBA00023136"/>
    </source>
</evidence>
<dbReference type="Gene3D" id="2.60.40.420">
    <property type="entry name" value="Cupredoxins - blue copper proteins"/>
    <property type="match status" value="1"/>
</dbReference>
<dbReference type="PROSITE" id="PS51485">
    <property type="entry name" value="PHYTOCYANIN"/>
    <property type="match status" value="1"/>
</dbReference>
<feature type="region of interest" description="Disordered" evidence="10">
    <location>
        <begin position="174"/>
        <end position="200"/>
    </location>
</feature>
<dbReference type="CDD" id="cd11019">
    <property type="entry name" value="OsENODL1_like"/>
    <property type="match status" value="1"/>
</dbReference>
<accession>A0ABD2YU52</accession>
<dbReference type="FunFam" id="2.60.40.420:FF:000010">
    <property type="entry name" value="Early nodulin-like protein 1"/>
    <property type="match status" value="1"/>
</dbReference>
<organism evidence="12 13">
    <name type="scientific">Cinchona calisaya</name>
    <dbReference type="NCBI Taxonomy" id="153742"/>
    <lineage>
        <taxon>Eukaryota</taxon>
        <taxon>Viridiplantae</taxon>
        <taxon>Streptophyta</taxon>
        <taxon>Embryophyta</taxon>
        <taxon>Tracheophyta</taxon>
        <taxon>Spermatophyta</taxon>
        <taxon>Magnoliopsida</taxon>
        <taxon>eudicotyledons</taxon>
        <taxon>Gunneridae</taxon>
        <taxon>Pentapetalae</taxon>
        <taxon>asterids</taxon>
        <taxon>lamiids</taxon>
        <taxon>Gentianales</taxon>
        <taxon>Rubiaceae</taxon>
        <taxon>Cinchonoideae</taxon>
        <taxon>Cinchoneae</taxon>
        <taxon>Cinchona</taxon>
    </lineage>
</organism>
<dbReference type="PANTHER" id="PTHR33021:SF14">
    <property type="entry name" value="OS01G0272700 PROTEIN"/>
    <property type="match status" value="1"/>
</dbReference>
<dbReference type="GO" id="GO:0005886">
    <property type="term" value="C:plasma membrane"/>
    <property type="evidence" value="ECO:0007669"/>
    <property type="project" value="UniProtKB-SubCell"/>
</dbReference>
<name>A0ABD2YU52_9GENT</name>
<proteinExistence type="inferred from homology"/>
<comment type="caution">
    <text evidence="12">The sequence shown here is derived from an EMBL/GenBank/DDBJ whole genome shotgun (WGS) entry which is preliminary data.</text>
</comment>
<dbReference type="InterPro" id="IPR008972">
    <property type="entry name" value="Cupredoxin"/>
</dbReference>
<dbReference type="EMBL" id="JBJUIK010000012">
    <property type="protein sequence ID" value="KAL3509342.1"/>
    <property type="molecule type" value="Genomic_DNA"/>
</dbReference>
<evidence type="ECO:0000256" key="1">
    <source>
        <dbReference type="ARBA" id="ARBA00004609"/>
    </source>
</evidence>
<dbReference type="AlphaFoldDB" id="A0ABD2YU52"/>
<keyword evidence="3" id="KW-0336">GPI-anchor</keyword>
<evidence type="ECO:0000256" key="8">
    <source>
        <dbReference type="ARBA" id="ARBA00023288"/>
    </source>
</evidence>
<evidence type="ECO:0000256" key="3">
    <source>
        <dbReference type="ARBA" id="ARBA00022622"/>
    </source>
</evidence>
<dbReference type="Proteomes" id="UP001630127">
    <property type="component" value="Unassembled WGS sequence"/>
</dbReference>
<feature type="region of interest" description="Disordered" evidence="10">
    <location>
        <begin position="134"/>
        <end position="159"/>
    </location>
</feature>
<evidence type="ECO:0000256" key="7">
    <source>
        <dbReference type="ARBA" id="ARBA00023180"/>
    </source>
</evidence>
<keyword evidence="8" id="KW-0449">Lipoprotein</keyword>
<reference evidence="12 13" key="1">
    <citation type="submission" date="2024-11" db="EMBL/GenBank/DDBJ databases">
        <title>A near-complete genome assembly of Cinchona calisaya.</title>
        <authorList>
            <person name="Lian D.C."/>
            <person name="Zhao X.W."/>
            <person name="Wei L."/>
        </authorList>
    </citation>
    <scope>NUCLEOTIDE SEQUENCE [LARGE SCALE GENOMIC DNA]</scope>
    <source>
        <tissue evidence="12">Nenye</tissue>
    </source>
</reference>
<evidence type="ECO:0000259" key="11">
    <source>
        <dbReference type="PROSITE" id="PS51485"/>
    </source>
</evidence>
<feature type="compositionally biased region" description="Pro residues" evidence="10">
    <location>
        <begin position="183"/>
        <end position="193"/>
    </location>
</feature>
<gene>
    <name evidence="12" type="ORF">ACH5RR_028743</name>
</gene>
<evidence type="ECO:0000256" key="6">
    <source>
        <dbReference type="ARBA" id="ARBA00023157"/>
    </source>
</evidence>
<comment type="similarity">
    <text evidence="9">Belongs to the early nodulin-like (ENODL) family.</text>
</comment>
<keyword evidence="13" id="KW-1185">Reference proteome</keyword>
<dbReference type="InterPro" id="IPR003245">
    <property type="entry name" value="Phytocyanin_dom"/>
</dbReference>
<dbReference type="InterPro" id="IPR041846">
    <property type="entry name" value="ENL_dom"/>
</dbReference>
<evidence type="ECO:0000256" key="10">
    <source>
        <dbReference type="SAM" id="MobiDB-lite"/>
    </source>
</evidence>
<feature type="domain" description="Phytocyanin" evidence="11">
    <location>
        <begin position="27"/>
        <end position="128"/>
    </location>
</feature>
<evidence type="ECO:0000313" key="13">
    <source>
        <dbReference type="Proteomes" id="UP001630127"/>
    </source>
</evidence>
<dbReference type="SUPFAM" id="SSF49503">
    <property type="entry name" value="Cupredoxins"/>
    <property type="match status" value="1"/>
</dbReference>
<evidence type="ECO:0000256" key="9">
    <source>
        <dbReference type="ARBA" id="ARBA00035011"/>
    </source>
</evidence>
<keyword evidence="5" id="KW-0472">Membrane</keyword>
<evidence type="ECO:0000256" key="2">
    <source>
        <dbReference type="ARBA" id="ARBA00022475"/>
    </source>
</evidence>
<protein>
    <recommendedName>
        <fullName evidence="11">Phytocyanin domain-containing protein</fullName>
    </recommendedName>
</protein>
<evidence type="ECO:0000313" key="12">
    <source>
        <dbReference type="EMBL" id="KAL3509342.1"/>
    </source>
</evidence>
<keyword evidence="7" id="KW-0325">Glycoprotein</keyword>